<reference evidence="2" key="1">
    <citation type="journal article" date="2020" name="Nature">
        <title>Giant virus diversity and host interactions through global metagenomics.</title>
        <authorList>
            <person name="Schulz F."/>
            <person name="Roux S."/>
            <person name="Paez-Espino D."/>
            <person name="Jungbluth S."/>
            <person name="Walsh D.A."/>
            <person name="Denef V.J."/>
            <person name="McMahon K.D."/>
            <person name="Konstantinidis K.T."/>
            <person name="Eloe-Fadrosh E.A."/>
            <person name="Kyrpides N.C."/>
            <person name="Woyke T."/>
        </authorList>
    </citation>
    <scope>NUCLEOTIDE SEQUENCE</scope>
    <source>
        <strain evidence="2">GVMAG-M-3300025626-8</strain>
    </source>
</reference>
<dbReference type="Gene3D" id="3.30.40.10">
    <property type="entry name" value="Zinc/RING finger domain, C3HC4 (zinc finger)"/>
    <property type="match status" value="1"/>
</dbReference>
<dbReference type="SUPFAM" id="SSF57850">
    <property type="entry name" value="RING/U-box"/>
    <property type="match status" value="1"/>
</dbReference>
<dbReference type="EMBL" id="MN740288">
    <property type="protein sequence ID" value="QHT98139.1"/>
    <property type="molecule type" value="Genomic_DNA"/>
</dbReference>
<organism evidence="2">
    <name type="scientific">viral metagenome</name>
    <dbReference type="NCBI Taxonomy" id="1070528"/>
    <lineage>
        <taxon>unclassified sequences</taxon>
        <taxon>metagenomes</taxon>
        <taxon>organismal metagenomes</taxon>
    </lineage>
</organism>
<dbReference type="InterPro" id="IPR001841">
    <property type="entry name" value="Znf_RING"/>
</dbReference>
<dbReference type="AlphaFoldDB" id="A0A6C0IZX5"/>
<accession>A0A6C0IZX5</accession>
<feature type="domain" description="RING-type" evidence="1">
    <location>
        <begin position="26"/>
        <end position="75"/>
    </location>
</feature>
<evidence type="ECO:0000313" key="2">
    <source>
        <dbReference type="EMBL" id="QHT98139.1"/>
    </source>
</evidence>
<proteinExistence type="predicted"/>
<evidence type="ECO:0000259" key="1">
    <source>
        <dbReference type="PROSITE" id="PS50089"/>
    </source>
</evidence>
<dbReference type="PROSITE" id="PS50089">
    <property type="entry name" value="ZF_RING_2"/>
    <property type="match status" value="1"/>
</dbReference>
<dbReference type="InterPro" id="IPR013083">
    <property type="entry name" value="Znf_RING/FYVE/PHD"/>
</dbReference>
<name>A0A6C0IZX5_9ZZZZ</name>
<protein>
    <recommendedName>
        <fullName evidence="1">RING-type domain-containing protein</fullName>
    </recommendedName>
</protein>
<sequence>MLELDIYICVHLICLFLNDYTSMYTCMICEDESPSREIEQWKCETCVFKCHKKCIEKWVQSSLNEGGDGNCPYCRSPITKLQSVYTREETFAMLFVLCLSRDALPNPVPPHATPFLASDMTSLD</sequence>